<evidence type="ECO:0000313" key="3">
    <source>
        <dbReference type="Proteomes" id="UP001629246"/>
    </source>
</evidence>
<gene>
    <name evidence="2" type="ORF">PQR62_17515</name>
</gene>
<dbReference type="EMBL" id="JAQQFM010000007">
    <property type="protein sequence ID" value="MFL9926078.1"/>
    <property type="molecule type" value="Genomic_DNA"/>
</dbReference>
<evidence type="ECO:0000256" key="1">
    <source>
        <dbReference type="SAM" id="MobiDB-lite"/>
    </source>
</evidence>
<reference evidence="2 3" key="1">
    <citation type="journal article" date="2024" name="Chem. Sci.">
        <title>Discovery of megapolipeptins by genome mining of a Burkholderiales bacteria collection.</title>
        <authorList>
            <person name="Paulo B.S."/>
            <person name="Recchia M.J.J."/>
            <person name="Lee S."/>
            <person name="Fergusson C.H."/>
            <person name="Romanowski S.B."/>
            <person name="Hernandez A."/>
            <person name="Krull N."/>
            <person name="Liu D.Y."/>
            <person name="Cavanagh H."/>
            <person name="Bos A."/>
            <person name="Gray C.A."/>
            <person name="Murphy B.T."/>
            <person name="Linington R.G."/>
            <person name="Eustaquio A.S."/>
        </authorList>
    </citation>
    <scope>NUCLEOTIDE SEQUENCE [LARGE SCALE GENOMIC DNA]</scope>
    <source>
        <strain evidence="2 3">RL21-008-BIB-A</strain>
    </source>
</reference>
<protein>
    <submittedName>
        <fullName evidence="2">Uncharacterized protein</fullName>
    </submittedName>
</protein>
<dbReference type="RefSeq" id="WP_408159272.1">
    <property type="nucleotide sequence ID" value="NZ_JAQQFM010000007.1"/>
</dbReference>
<name>A0ABW9AB69_9BURK</name>
<organism evidence="2 3">
    <name type="scientific">Herbaspirillum lusitanum</name>
    <dbReference type="NCBI Taxonomy" id="213312"/>
    <lineage>
        <taxon>Bacteria</taxon>
        <taxon>Pseudomonadati</taxon>
        <taxon>Pseudomonadota</taxon>
        <taxon>Betaproteobacteria</taxon>
        <taxon>Burkholderiales</taxon>
        <taxon>Oxalobacteraceae</taxon>
        <taxon>Herbaspirillum</taxon>
    </lineage>
</organism>
<keyword evidence="3" id="KW-1185">Reference proteome</keyword>
<evidence type="ECO:0000313" key="2">
    <source>
        <dbReference type="EMBL" id="MFL9926078.1"/>
    </source>
</evidence>
<proteinExistence type="predicted"/>
<sequence length="176" mass="18750">MQSPARQQFSSQGAPIRPGHRAGLTHGRLPFSTGLKMLLPGLMALLALSTGDASAQTYERHQGGYPVPVPVPVPVPTPGIGQRQDPDRPMVTTSANTCTCQVAETSGSACMIFLRTNAADWLAKNAPQTALRSSNNGRFYDTPFAVAASACAGRKVAPGSVKVHWLDRKNAILEWK</sequence>
<feature type="compositionally biased region" description="Polar residues" evidence="1">
    <location>
        <begin position="1"/>
        <end position="13"/>
    </location>
</feature>
<feature type="region of interest" description="Disordered" evidence="1">
    <location>
        <begin position="1"/>
        <end position="27"/>
    </location>
</feature>
<comment type="caution">
    <text evidence="2">The sequence shown here is derived from an EMBL/GenBank/DDBJ whole genome shotgun (WGS) entry which is preliminary data.</text>
</comment>
<dbReference type="Proteomes" id="UP001629246">
    <property type="component" value="Unassembled WGS sequence"/>
</dbReference>
<accession>A0ABW9AB69</accession>